<dbReference type="Proteomes" id="UP000285301">
    <property type="component" value="Unassembled WGS sequence"/>
</dbReference>
<keyword evidence="14" id="KW-1185">Reference proteome</keyword>
<dbReference type="GO" id="GO:0015293">
    <property type="term" value="F:symporter activity"/>
    <property type="evidence" value="ECO:0007669"/>
    <property type="project" value="TreeGrafter"/>
</dbReference>
<evidence type="ECO:0000256" key="11">
    <source>
        <dbReference type="RuleBase" id="RU362091"/>
    </source>
</evidence>
<protein>
    <submittedName>
        <fullName evidence="13">Sodium-coupled monocarboxylate transporter 1-like protein</fullName>
    </submittedName>
</protein>
<evidence type="ECO:0000313" key="13">
    <source>
        <dbReference type="EMBL" id="RWS02683.1"/>
    </source>
</evidence>
<dbReference type="Pfam" id="PF00474">
    <property type="entry name" value="SSF"/>
    <property type="match status" value="2"/>
</dbReference>
<sequence>MDHVEHRFGIADYCVFGFMLLVSAIIGVYYAFVDRKKNTTSEFLMGGRSIGVFPVSLSLVASFLSAITLLGTPVEIYSYGTSYWTHILIYPLIILVTATCFIPVFYKLELTSCFEYLEKRFNKSVRTLGSVCFCIQMIIYMSIVLYAPSLALSQVTGIHVWHSVLSIGVVCTFYTSIGGMKAVIWTDVFQTIMMFGSMLFVVIKGALDMGGFSNVWEINKKFDRIDFFNFDSSPLTRHSFWALMIGTFFNWGSIYCTNQTMVQPGLVLFARYWNCDPISTHRVSAADQLFPLFVVETLGSIPGLSGLFVAGIFSGALSTVSSGVNSLAAVTFEDFIKGYTNINLSESNATLMTKLLAVFFGLVAIALVAVAQQMGNVLNAALSLFGLLGSPVFALFITGMFIPFVNSPGAFFGTLSGIGVSFWIGIGAMTTKPYHPKKEFLVTNCTSSNYSMNLALQESLDLHAIHLINESESVLPIYRISYMYYGVIAAFVTIVISILISLLIGKKSNPDSSLIMPIIQKYIKNKNEEFKVQNSLADSISASATASTIQLVPYAENVSTPLQHQDFVNIALEESSKQVENDNIKEEKIENSKF</sequence>
<feature type="transmembrane region" description="Helical" evidence="12">
    <location>
        <begin position="83"/>
        <end position="106"/>
    </location>
</feature>
<evidence type="ECO:0000256" key="5">
    <source>
        <dbReference type="ARBA" id="ARBA00022692"/>
    </source>
</evidence>
<evidence type="ECO:0000256" key="10">
    <source>
        <dbReference type="ARBA" id="ARBA00023201"/>
    </source>
</evidence>
<evidence type="ECO:0000256" key="12">
    <source>
        <dbReference type="SAM" id="Phobius"/>
    </source>
</evidence>
<feature type="transmembrane region" description="Helical" evidence="12">
    <location>
        <begin position="380"/>
        <end position="402"/>
    </location>
</feature>
<keyword evidence="3" id="KW-0813">Transport</keyword>
<evidence type="ECO:0000256" key="9">
    <source>
        <dbReference type="ARBA" id="ARBA00023136"/>
    </source>
</evidence>
<dbReference type="STRING" id="1965070.A0A443QI42"/>
<keyword evidence="9 12" id="KW-0472">Membrane</keyword>
<dbReference type="GO" id="GO:0005886">
    <property type="term" value="C:plasma membrane"/>
    <property type="evidence" value="ECO:0007669"/>
    <property type="project" value="UniProtKB-SubCell"/>
</dbReference>
<dbReference type="Gene3D" id="1.20.1730.10">
    <property type="entry name" value="Sodium/glucose cotransporter"/>
    <property type="match status" value="2"/>
</dbReference>
<organism evidence="13 14">
    <name type="scientific">Dinothrombium tinctorium</name>
    <dbReference type="NCBI Taxonomy" id="1965070"/>
    <lineage>
        <taxon>Eukaryota</taxon>
        <taxon>Metazoa</taxon>
        <taxon>Ecdysozoa</taxon>
        <taxon>Arthropoda</taxon>
        <taxon>Chelicerata</taxon>
        <taxon>Arachnida</taxon>
        <taxon>Acari</taxon>
        <taxon>Acariformes</taxon>
        <taxon>Trombidiformes</taxon>
        <taxon>Prostigmata</taxon>
        <taxon>Anystina</taxon>
        <taxon>Parasitengona</taxon>
        <taxon>Trombidioidea</taxon>
        <taxon>Trombidiidae</taxon>
        <taxon>Dinothrombium</taxon>
    </lineage>
</organism>
<dbReference type="NCBIfam" id="TIGR00813">
    <property type="entry name" value="sss"/>
    <property type="match status" value="1"/>
</dbReference>
<dbReference type="GO" id="GO:0006814">
    <property type="term" value="P:sodium ion transport"/>
    <property type="evidence" value="ECO:0007669"/>
    <property type="project" value="UniProtKB-KW"/>
</dbReference>
<keyword evidence="5 12" id="KW-0812">Transmembrane</keyword>
<reference evidence="13 14" key="1">
    <citation type="journal article" date="2018" name="Gigascience">
        <title>Genomes of trombidid mites reveal novel predicted allergens and laterally-transferred genes associated with secondary metabolism.</title>
        <authorList>
            <person name="Dong X."/>
            <person name="Chaisiri K."/>
            <person name="Xia D."/>
            <person name="Armstrong S.D."/>
            <person name="Fang Y."/>
            <person name="Donnelly M.J."/>
            <person name="Kadowaki T."/>
            <person name="McGarry J.W."/>
            <person name="Darby A.C."/>
            <person name="Makepeace B.L."/>
        </authorList>
    </citation>
    <scope>NUCLEOTIDE SEQUENCE [LARGE SCALE GENOMIC DNA]</scope>
    <source>
        <strain evidence="13">UoL-WK</strain>
    </source>
</reference>
<comment type="similarity">
    <text evidence="2 11">Belongs to the sodium:solute symporter (SSF) (TC 2.A.21) family.</text>
</comment>
<feature type="transmembrane region" description="Helical" evidence="12">
    <location>
        <begin position="159"/>
        <end position="177"/>
    </location>
</feature>
<feature type="transmembrane region" description="Helical" evidence="12">
    <location>
        <begin position="409"/>
        <end position="429"/>
    </location>
</feature>
<dbReference type="OrthoDB" id="6132759at2759"/>
<accession>A0A443QI42</accession>
<evidence type="ECO:0000256" key="6">
    <source>
        <dbReference type="ARBA" id="ARBA00022989"/>
    </source>
</evidence>
<keyword evidence="6 12" id="KW-1133">Transmembrane helix</keyword>
<dbReference type="PANTHER" id="PTHR42985">
    <property type="entry name" value="SODIUM-COUPLED MONOCARBOXYLATE TRANSPORTER"/>
    <property type="match status" value="1"/>
</dbReference>
<dbReference type="CDD" id="cd11492">
    <property type="entry name" value="SLC5sbd_NIS-SMVT"/>
    <property type="match status" value="1"/>
</dbReference>
<keyword evidence="4" id="KW-1003">Cell membrane</keyword>
<dbReference type="PANTHER" id="PTHR42985:SF40">
    <property type="entry name" value="LD47995P-RELATED"/>
    <property type="match status" value="1"/>
</dbReference>
<feature type="transmembrane region" description="Helical" evidence="12">
    <location>
        <begin position="238"/>
        <end position="256"/>
    </location>
</feature>
<dbReference type="PROSITE" id="PS50283">
    <property type="entry name" value="NA_SOLUT_SYMP_3"/>
    <property type="match status" value="1"/>
</dbReference>
<name>A0A443QI42_9ACAR</name>
<feature type="transmembrane region" description="Helical" evidence="12">
    <location>
        <begin position="15"/>
        <end position="32"/>
    </location>
</feature>
<evidence type="ECO:0000256" key="1">
    <source>
        <dbReference type="ARBA" id="ARBA00004651"/>
    </source>
</evidence>
<gene>
    <name evidence="13" type="ORF">B4U79_04740</name>
</gene>
<evidence type="ECO:0000313" key="14">
    <source>
        <dbReference type="Proteomes" id="UP000285301"/>
    </source>
</evidence>
<proteinExistence type="inferred from homology"/>
<keyword evidence="8" id="KW-0406">Ion transport</keyword>
<evidence type="ECO:0000256" key="4">
    <source>
        <dbReference type="ARBA" id="ARBA00022475"/>
    </source>
</evidence>
<feature type="transmembrane region" description="Helical" evidence="12">
    <location>
        <begin position="482"/>
        <end position="504"/>
    </location>
</feature>
<feature type="transmembrane region" description="Helical" evidence="12">
    <location>
        <begin position="52"/>
        <end position="71"/>
    </location>
</feature>
<keyword evidence="7" id="KW-0915">Sodium</keyword>
<dbReference type="AlphaFoldDB" id="A0A443QI42"/>
<evidence type="ECO:0000256" key="2">
    <source>
        <dbReference type="ARBA" id="ARBA00006434"/>
    </source>
</evidence>
<dbReference type="EMBL" id="NCKU01007376">
    <property type="protein sequence ID" value="RWS02683.1"/>
    <property type="molecule type" value="Genomic_DNA"/>
</dbReference>
<dbReference type="InterPro" id="IPR001734">
    <property type="entry name" value="Na/solute_symporter"/>
</dbReference>
<dbReference type="InterPro" id="IPR051163">
    <property type="entry name" value="Sodium:Solute_Symporter_SSF"/>
</dbReference>
<keyword evidence="10" id="KW-0739">Sodium transport</keyword>
<comment type="subcellular location">
    <subcellularLocation>
        <location evidence="1">Cell membrane</location>
        <topology evidence="1">Multi-pass membrane protein</topology>
    </subcellularLocation>
</comment>
<feature type="transmembrane region" description="Helical" evidence="12">
    <location>
        <begin position="127"/>
        <end position="147"/>
    </location>
</feature>
<dbReference type="InterPro" id="IPR038377">
    <property type="entry name" value="Na/Glc_symporter_sf"/>
</dbReference>
<evidence type="ECO:0000256" key="3">
    <source>
        <dbReference type="ARBA" id="ARBA00022448"/>
    </source>
</evidence>
<evidence type="ECO:0000256" key="8">
    <source>
        <dbReference type="ARBA" id="ARBA00023065"/>
    </source>
</evidence>
<comment type="caution">
    <text evidence="13">The sequence shown here is derived from an EMBL/GenBank/DDBJ whole genome shotgun (WGS) entry which is preliminary data.</text>
</comment>
<evidence type="ECO:0000256" key="7">
    <source>
        <dbReference type="ARBA" id="ARBA00023053"/>
    </source>
</evidence>
<feature type="transmembrane region" description="Helical" evidence="12">
    <location>
        <begin position="355"/>
        <end position="374"/>
    </location>
</feature>